<feature type="binding site" evidence="2">
    <location>
        <position position="7"/>
    </location>
    <ligand>
        <name>Mg(2+)</name>
        <dbReference type="ChEBI" id="CHEBI:18420"/>
        <label>1</label>
    </ligand>
</feature>
<name>A0A1H7KK11_9RHOB</name>
<evidence type="ECO:0000313" key="5">
    <source>
        <dbReference type="EMBL" id="SEK87243.1"/>
    </source>
</evidence>
<dbReference type="SMART" id="SM00479">
    <property type="entry name" value="EXOIII"/>
    <property type="match status" value="1"/>
</dbReference>
<proteinExistence type="predicted"/>
<dbReference type="InterPro" id="IPR012337">
    <property type="entry name" value="RNaseH-like_sf"/>
</dbReference>
<organism evidence="5 6">
    <name type="scientific">Jannaschia helgolandensis</name>
    <dbReference type="NCBI Taxonomy" id="188906"/>
    <lineage>
        <taxon>Bacteria</taxon>
        <taxon>Pseudomonadati</taxon>
        <taxon>Pseudomonadota</taxon>
        <taxon>Alphaproteobacteria</taxon>
        <taxon>Rhodobacterales</taxon>
        <taxon>Roseobacteraceae</taxon>
        <taxon>Jannaschia</taxon>
    </lineage>
</organism>
<dbReference type="Pfam" id="PF26016">
    <property type="entry name" value="ExoI_C"/>
    <property type="match status" value="1"/>
</dbReference>
<protein>
    <submittedName>
        <fullName evidence="5">Exodeoxyribonuclease I subunit C</fullName>
    </submittedName>
</protein>
<dbReference type="SUPFAM" id="SSF53098">
    <property type="entry name" value="Ribonuclease H-like"/>
    <property type="match status" value="1"/>
</dbReference>
<dbReference type="STRING" id="188906.SAMN04488526_1429"/>
<dbReference type="InterPro" id="IPR058561">
    <property type="entry name" value="Exonuc_1_C"/>
</dbReference>
<sequence>MAFVFFDTETTGLHKGFDQIVHFAAIKTDENLDEIDRFEVRSRLNPNIVPSPSALTINGLPIEQLLDKELPSHYEMVRHLESQLRSWSPSIFLGYNSIKFDEEMLRHALFQTLHPAYLTSFHNNGRNDVLSLALAADAIGQDAIIVSQRDDGTPIFRLAELAAANGISASNVHSAMSDTETTLSLCKLIKQRCPDLWQRFIRFSNKAAVSEFIATEEGFLLTETFRNQAYHTPVVYIGEDPIPGNGRLCVDLRLDFDQIAALTTQELHSTLSLRPCPVRKIRTNTGPTMTPLWEASASLLEPLSIDALEDRARKVAEDDALKRRLVDVYTNSREPFVEPTHIEERLHGTFLSDEDNARASQFHTTPWLDRFEIVQTMEDERLREFGTRLIFFEARSCLPKQVVSRLDYETAERLIDPDGKPFSLVRCLDEIEKLEAAGIDDPQTSELLDALKGYIIIRTTKVSAFLETLGAPTSSG</sequence>
<dbReference type="PANTHER" id="PTHR30231">
    <property type="entry name" value="DNA POLYMERASE III SUBUNIT EPSILON"/>
    <property type="match status" value="1"/>
</dbReference>
<dbReference type="GO" id="GO:0046872">
    <property type="term" value="F:metal ion binding"/>
    <property type="evidence" value="ECO:0007669"/>
    <property type="project" value="UniProtKB-KW"/>
</dbReference>
<dbReference type="PIRSF" id="PIRSF000977">
    <property type="entry name" value="Exodeoxyribonuclease_I"/>
    <property type="match status" value="1"/>
</dbReference>
<dbReference type="GO" id="GO:0008310">
    <property type="term" value="F:single-stranded DNA 3'-5' DNA exonuclease activity"/>
    <property type="evidence" value="ECO:0007669"/>
    <property type="project" value="UniProtKB-EC"/>
</dbReference>
<keyword evidence="6" id="KW-1185">Reference proteome</keyword>
<dbReference type="Gene3D" id="3.30.1520.20">
    <property type="entry name" value="Exonuclease ExoI, domain 2"/>
    <property type="match status" value="1"/>
</dbReference>
<dbReference type="Proteomes" id="UP000199283">
    <property type="component" value="Unassembled WGS sequence"/>
</dbReference>
<feature type="domain" description="ExoI SH3-like" evidence="3">
    <location>
        <begin position="194"/>
        <end position="333"/>
    </location>
</feature>
<feature type="binding site" evidence="2">
    <location>
        <position position="178"/>
    </location>
    <ligand>
        <name>Mg(2+)</name>
        <dbReference type="ChEBI" id="CHEBI:18420"/>
        <label>2</label>
    </ligand>
</feature>
<dbReference type="RefSeq" id="WP_092761315.1">
    <property type="nucleotide sequence ID" value="NZ_FNZQ01000002.1"/>
</dbReference>
<dbReference type="Gene3D" id="3.30.420.10">
    <property type="entry name" value="Ribonuclease H-like superfamily/Ribonuclease H"/>
    <property type="match status" value="1"/>
</dbReference>
<feature type="domain" description="ExoI C-terminal" evidence="4">
    <location>
        <begin position="338"/>
        <end position="459"/>
    </location>
</feature>
<evidence type="ECO:0000259" key="3">
    <source>
        <dbReference type="PROSITE" id="PS51784"/>
    </source>
</evidence>
<evidence type="ECO:0000259" key="4">
    <source>
        <dbReference type="PROSITE" id="PS51785"/>
    </source>
</evidence>
<dbReference type="PROSITE" id="PS51785">
    <property type="entry name" value="EXOI_C"/>
    <property type="match status" value="1"/>
</dbReference>
<dbReference type="PROSITE" id="PS51784">
    <property type="entry name" value="EXOI_SH3"/>
    <property type="match status" value="1"/>
</dbReference>
<accession>A0A1H7KK11</accession>
<dbReference type="GO" id="GO:0045004">
    <property type="term" value="P:DNA replication proofreading"/>
    <property type="evidence" value="ECO:0007669"/>
    <property type="project" value="TreeGrafter"/>
</dbReference>
<dbReference type="GO" id="GO:0003677">
    <property type="term" value="F:DNA binding"/>
    <property type="evidence" value="ECO:0007669"/>
    <property type="project" value="UniProtKB-KW"/>
</dbReference>
<dbReference type="OrthoDB" id="9763470at2"/>
<keyword evidence="2" id="KW-0479">Metal-binding</keyword>
<evidence type="ECO:0000256" key="2">
    <source>
        <dbReference type="PIRSR" id="PIRSR000977-2"/>
    </source>
</evidence>
<gene>
    <name evidence="5" type="ORF">SAMN04488526_1429</name>
</gene>
<dbReference type="InterPro" id="IPR038649">
    <property type="entry name" value="EXOI_SH3_sf"/>
</dbReference>
<feature type="binding site" evidence="1">
    <location>
        <position position="157"/>
    </location>
    <ligand>
        <name>substrate</name>
    </ligand>
</feature>
<evidence type="ECO:0000256" key="1">
    <source>
        <dbReference type="PIRSR" id="PIRSR000977-1"/>
    </source>
</evidence>
<feature type="binding site" evidence="1">
    <location>
        <position position="9"/>
    </location>
    <ligand>
        <name>substrate</name>
    </ligand>
</feature>
<dbReference type="EMBL" id="FNZQ01000002">
    <property type="protein sequence ID" value="SEK87243.1"/>
    <property type="molecule type" value="Genomic_DNA"/>
</dbReference>
<dbReference type="InterPro" id="IPR036397">
    <property type="entry name" value="RNaseH_sf"/>
</dbReference>
<keyword evidence="2" id="KW-0460">Magnesium</keyword>
<dbReference type="AlphaFoldDB" id="A0A1H7KK11"/>
<dbReference type="Pfam" id="PF00929">
    <property type="entry name" value="RNase_T"/>
    <property type="match status" value="1"/>
</dbReference>
<dbReference type="InterPro" id="IPR023607">
    <property type="entry name" value="Exodeoxyribonuclease_I"/>
</dbReference>
<dbReference type="InterPro" id="IPR034747">
    <property type="entry name" value="EXOI_SH3"/>
</dbReference>
<reference evidence="5 6" key="1">
    <citation type="submission" date="2016-10" db="EMBL/GenBank/DDBJ databases">
        <authorList>
            <person name="de Groot N.N."/>
        </authorList>
    </citation>
    <scope>NUCLEOTIDE SEQUENCE [LARGE SCALE GENOMIC DNA]</scope>
    <source>
        <strain evidence="5 6">DSM 14858</strain>
    </source>
</reference>
<feature type="binding site" evidence="2">
    <location>
        <position position="9"/>
    </location>
    <ligand>
        <name>Mg(2+)</name>
        <dbReference type="ChEBI" id="CHEBI:18420"/>
        <label>2</label>
    </ligand>
</feature>
<comment type="cofactor">
    <cofactor evidence="2">
        <name>Mg(2+)</name>
        <dbReference type="ChEBI" id="CHEBI:18420"/>
    </cofactor>
    <text evidence="2">Binds 2 Mg(2+) ions per monomer.</text>
</comment>
<dbReference type="GO" id="GO:0005829">
    <property type="term" value="C:cytosol"/>
    <property type="evidence" value="ECO:0007669"/>
    <property type="project" value="TreeGrafter"/>
</dbReference>
<evidence type="ECO:0000313" key="6">
    <source>
        <dbReference type="Proteomes" id="UP000199283"/>
    </source>
</evidence>
<dbReference type="InterPro" id="IPR013520">
    <property type="entry name" value="Ribonucl_H"/>
</dbReference>
<dbReference type="PANTHER" id="PTHR30231:SF41">
    <property type="entry name" value="DNA POLYMERASE III SUBUNIT EPSILON"/>
    <property type="match status" value="1"/>
</dbReference>